<dbReference type="GO" id="GO:0008299">
    <property type="term" value="P:isoprenoid biosynthetic process"/>
    <property type="evidence" value="ECO:0007669"/>
    <property type="project" value="InterPro"/>
</dbReference>
<evidence type="ECO:0000256" key="3">
    <source>
        <dbReference type="ARBA" id="ARBA00022857"/>
    </source>
</evidence>
<dbReference type="InterPro" id="IPR023076">
    <property type="entry name" value="HMG_CoA_Rdtase_CS"/>
</dbReference>
<dbReference type="Proteomes" id="UP000004687">
    <property type="component" value="Unassembled WGS sequence"/>
</dbReference>
<reference evidence="5" key="2">
    <citation type="submission" date="2008-07" db="EMBL/GenBank/DDBJ databases">
        <authorList>
            <consortium name="Broad Institute Genome Sequencing Platform"/>
            <person name="Colwell R."/>
            <person name="Grim C.J."/>
            <person name="Young S."/>
            <person name="Jaffe D."/>
            <person name="Gnerre S."/>
            <person name="Berlin A."/>
            <person name="Heiman D."/>
            <person name="Hepburn T."/>
            <person name="Shea T."/>
            <person name="Sykes S."/>
            <person name="Alvarado L."/>
            <person name="Kodira C."/>
            <person name="Heidelberg J."/>
            <person name="Lander E."/>
            <person name="Galagan J."/>
            <person name="Nusbaum C."/>
            <person name="Birren B."/>
        </authorList>
    </citation>
    <scope>NUCLEOTIDE SEQUENCE [LARGE SCALE GENOMIC DNA]</scope>
    <source>
        <strain evidence="5">MO10</strain>
    </source>
</reference>
<name>A0A0X1L0F4_VIBCO</name>
<dbReference type="SUPFAM" id="SSF56542">
    <property type="entry name" value="Substrate-binding domain of HMG-CoA reductase"/>
    <property type="match status" value="1"/>
</dbReference>
<dbReference type="CDD" id="cd00643">
    <property type="entry name" value="HMG-CoA_reductase_classI"/>
    <property type="match status" value="1"/>
</dbReference>
<comment type="similarity">
    <text evidence="1">Belongs to the HMG-CoA reductase family.</text>
</comment>
<accession>A0A0X1L0F4</accession>
<evidence type="ECO:0000256" key="2">
    <source>
        <dbReference type="ARBA" id="ARBA00012999"/>
    </source>
</evidence>
<dbReference type="PROSITE" id="PS00318">
    <property type="entry name" value="HMG_COA_REDUCTASE_2"/>
    <property type="match status" value="1"/>
</dbReference>
<dbReference type="Pfam" id="PF00368">
    <property type="entry name" value="HMG-CoA_red"/>
    <property type="match status" value="1"/>
</dbReference>
<organism evidence="5">
    <name type="scientific">Vibrio cholerae (strain MO10)</name>
    <dbReference type="NCBI Taxonomy" id="345072"/>
    <lineage>
        <taxon>Bacteria</taxon>
        <taxon>Pseudomonadati</taxon>
        <taxon>Pseudomonadota</taxon>
        <taxon>Gammaproteobacteria</taxon>
        <taxon>Vibrionales</taxon>
        <taxon>Vibrionaceae</taxon>
        <taxon>Vibrio</taxon>
    </lineage>
</organism>
<proteinExistence type="inferred from homology"/>
<dbReference type="GO" id="GO:0004420">
    <property type="term" value="F:hydroxymethylglutaryl-CoA reductase (NADPH) activity"/>
    <property type="evidence" value="ECO:0007669"/>
    <property type="project" value="UniProtKB-EC"/>
</dbReference>
<dbReference type="Gene3D" id="3.90.770.10">
    <property type="entry name" value="3-hydroxy-3-methylglutaryl-coenzyme A Reductase, Chain A, domain 2"/>
    <property type="match status" value="1"/>
</dbReference>
<gene>
    <name evidence="5" type="ORF">VchoM_02027</name>
</gene>
<evidence type="ECO:0000313" key="5">
    <source>
        <dbReference type="EMBL" id="EET24000.1"/>
    </source>
</evidence>
<protein>
    <recommendedName>
        <fullName evidence="2">hydroxymethylglutaryl-CoA reductase (NADPH)</fullName>
        <ecNumber evidence="2">1.1.1.34</ecNumber>
    </recommendedName>
</protein>
<dbReference type="PROSITE" id="PS50065">
    <property type="entry name" value="HMG_COA_REDUCTASE_4"/>
    <property type="match status" value="1"/>
</dbReference>
<dbReference type="AlphaFoldDB" id="A0A0X1L0F4"/>
<keyword evidence="3" id="KW-0521">NADP</keyword>
<evidence type="ECO:0000256" key="4">
    <source>
        <dbReference type="ARBA" id="ARBA00023002"/>
    </source>
</evidence>
<sequence length="436" mass="46386">MKFTSLALQCPANSIPRTVMPKLALQPLYSPDVATLAPDRLIDQLAPRFDRPSVRLTPSPALTEQQVMKRWQKLAAPEAQALLLDEQTERTMQAYQKNIEYFIGTVKLPVGIAGPLRVNGSHAQGDYLVPLATTEAALVASYHRGSQLITAAGGASALLLNEGVTRTPVFAFLSLAQAGQFVGWVTSQFEQMKEIAQSTTAHGKLKDIQVNIEGNHVYLVFEYTTGDASGQNMVTIATHAVFEFIMRHSPVAPVQAFLDGNLSGDKKANSYTLRSVRGKKVSAEVHLSAELVKKYLHTTPEQMVQFGQMTTVGGALSGAIGVNAHYANALAALYIACGQDAACVAESAIGMTRMEIHPHGGLYASVTLPNLMVGTVGGGTHLPSQHACLSLMGLAGQGHARALAEVAAALCLAGELSIVGAFCAGHFSRAHHKLAR</sequence>
<evidence type="ECO:0000256" key="1">
    <source>
        <dbReference type="ARBA" id="ARBA00007661"/>
    </source>
</evidence>
<dbReference type="InterPro" id="IPR009029">
    <property type="entry name" value="HMG_CoA_Rdtase_sub-bd_dom_sf"/>
</dbReference>
<dbReference type="EC" id="1.1.1.34" evidence="2"/>
<dbReference type="PANTHER" id="PTHR10572:SF24">
    <property type="entry name" value="3-HYDROXY-3-METHYLGLUTARYL-COENZYME A REDUCTASE"/>
    <property type="match status" value="1"/>
</dbReference>
<dbReference type="SUPFAM" id="SSF55035">
    <property type="entry name" value="NAD-binding domain of HMG-CoA reductase"/>
    <property type="match status" value="1"/>
</dbReference>
<dbReference type="GO" id="GO:0015936">
    <property type="term" value="P:coenzyme A metabolic process"/>
    <property type="evidence" value="ECO:0007669"/>
    <property type="project" value="InterPro"/>
</dbReference>
<dbReference type="PRINTS" id="PR00071">
    <property type="entry name" value="HMGCOARDTASE"/>
</dbReference>
<reference evidence="5" key="1">
    <citation type="submission" date="2005-09" db="EMBL/GenBank/DDBJ databases">
        <title>Annotation of Vibrio cholerae MO10.</title>
        <authorList>
            <person name="Colwell R."/>
            <person name="Grim C.J."/>
            <person name="Young S."/>
            <person name="Jaffe D."/>
            <person name="Gnerre S."/>
            <person name="Berlin A."/>
            <person name="Heiman D."/>
            <person name="Hepburn T."/>
            <person name="Shea T."/>
            <person name="Sykes S."/>
            <person name="Yandava C."/>
            <person name="Alvarado L."/>
            <person name="Kodira C."/>
            <person name="Borodovsky M."/>
            <person name="Heidelberg J."/>
            <person name="Lander E."/>
            <person name="Galagan J."/>
            <person name="Nusbaum C."/>
            <person name="Birren B."/>
        </authorList>
    </citation>
    <scope>NUCLEOTIDE SEQUENCE [LARGE SCALE GENOMIC DNA]</scope>
    <source>
        <strain evidence="5">MO10</strain>
    </source>
</reference>
<dbReference type="PANTHER" id="PTHR10572">
    <property type="entry name" value="3-HYDROXY-3-METHYLGLUTARYL-COENZYME A REDUCTASE"/>
    <property type="match status" value="1"/>
</dbReference>
<dbReference type="Gene3D" id="3.30.70.420">
    <property type="entry name" value="Hydroxymethylglutaryl-CoA reductase, class I/II, NAD/NADP-binding domain"/>
    <property type="match status" value="1"/>
</dbReference>
<dbReference type="InterPro" id="IPR009023">
    <property type="entry name" value="HMG_CoA_Rdtase_NAD(P)-bd_sf"/>
</dbReference>
<dbReference type="InterPro" id="IPR023074">
    <property type="entry name" value="HMG_CoA_Rdtase_cat_sf"/>
</dbReference>
<dbReference type="InterPro" id="IPR002202">
    <property type="entry name" value="HMG_CoA_Rdtase"/>
</dbReference>
<dbReference type="HOGENOM" id="CLU_001734_2_2_6"/>
<dbReference type="EMBL" id="DS990137">
    <property type="protein sequence ID" value="EET24000.1"/>
    <property type="molecule type" value="Genomic_DNA"/>
</dbReference>
<dbReference type="InterPro" id="IPR004554">
    <property type="entry name" value="HMG_CoA_Rdtase_eu_arc"/>
</dbReference>
<keyword evidence="4" id="KW-0560">Oxidoreductase</keyword>